<dbReference type="InterPro" id="IPR000182">
    <property type="entry name" value="GNAT_dom"/>
</dbReference>
<dbReference type="PROSITE" id="PS51186">
    <property type="entry name" value="GNAT"/>
    <property type="match status" value="1"/>
</dbReference>
<keyword evidence="2" id="KW-0808">Transferase</keyword>
<evidence type="ECO:0000313" key="3">
    <source>
        <dbReference type="Proteomes" id="UP000438182"/>
    </source>
</evidence>
<gene>
    <name evidence="2" type="ORF">GB864_05035</name>
</gene>
<dbReference type="EMBL" id="WSTA01000015">
    <property type="protein sequence ID" value="MWB97911.1"/>
    <property type="molecule type" value="Genomic_DNA"/>
</dbReference>
<dbReference type="GO" id="GO:1990189">
    <property type="term" value="F:protein N-terminal-serine acetyltransferase activity"/>
    <property type="evidence" value="ECO:0007669"/>
    <property type="project" value="TreeGrafter"/>
</dbReference>
<organism evidence="2 3">
    <name type="scientific">Agromyces seonyuensis</name>
    <dbReference type="NCBI Taxonomy" id="2662446"/>
    <lineage>
        <taxon>Bacteria</taxon>
        <taxon>Bacillati</taxon>
        <taxon>Actinomycetota</taxon>
        <taxon>Actinomycetes</taxon>
        <taxon>Micrococcales</taxon>
        <taxon>Microbacteriaceae</taxon>
        <taxon>Agromyces</taxon>
    </lineage>
</organism>
<dbReference type="Pfam" id="PF13302">
    <property type="entry name" value="Acetyltransf_3"/>
    <property type="match status" value="1"/>
</dbReference>
<sequence length="185" mass="20951">MSLPWEFHPLAGERVRLELLRPDDLDELARMQGDPEICRYLLYEARTREQVVDVLATDSAAVRLAGKGDYVQPAIRGAEGEFLGTMYLELTSVDDRTAELGWILLPEAQGRGFAAESARLLLRLAFEEIGLHRVVAELDPRNGASVRLCERLGMRKEAHILEHMFLKGEWTDTGSYAILEREWQG</sequence>
<evidence type="ECO:0000313" key="2">
    <source>
        <dbReference type="EMBL" id="MWB97911.1"/>
    </source>
</evidence>
<name>A0A6I4NUZ4_9MICO</name>
<dbReference type="PANTHER" id="PTHR43441:SF11">
    <property type="entry name" value="RIBOSOMAL-PROTEIN-SERINE ACETYLTRANSFERASE"/>
    <property type="match status" value="1"/>
</dbReference>
<comment type="caution">
    <text evidence="2">The sequence shown here is derived from an EMBL/GenBank/DDBJ whole genome shotgun (WGS) entry which is preliminary data.</text>
</comment>
<feature type="domain" description="N-acetyltransferase" evidence="1">
    <location>
        <begin position="15"/>
        <end position="172"/>
    </location>
</feature>
<dbReference type="RefSeq" id="WP_160423258.1">
    <property type="nucleotide sequence ID" value="NZ_WSTA01000015.1"/>
</dbReference>
<dbReference type="PANTHER" id="PTHR43441">
    <property type="entry name" value="RIBOSOMAL-PROTEIN-SERINE ACETYLTRANSFERASE"/>
    <property type="match status" value="1"/>
</dbReference>
<reference evidence="2 3" key="1">
    <citation type="submission" date="2019-12" db="EMBL/GenBank/DDBJ databases">
        <authorList>
            <person name="Kim Y.S."/>
        </authorList>
    </citation>
    <scope>NUCLEOTIDE SEQUENCE [LARGE SCALE GENOMIC DNA]</scope>
    <source>
        <strain evidence="2 3">MMS17-SY077</strain>
    </source>
</reference>
<dbReference type="GO" id="GO:0005737">
    <property type="term" value="C:cytoplasm"/>
    <property type="evidence" value="ECO:0007669"/>
    <property type="project" value="TreeGrafter"/>
</dbReference>
<dbReference type="GO" id="GO:0008999">
    <property type="term" value="F:protein-N-terminal-alanine acetyltransferase activity"/>
    <property type="evidence" value="ECO:0007669"/>
    <property type="project" value="TreeGrafter"/>
</dbReference>
<dbReference type="Gene3D" id="3.40.630.30">
    <property type="match status" value="1"/>
</dbReference>
<dbReference type="InterPro" id="IPR051908">
    <property type="entry name" value="Ribosomal_N-acetyltransferase"/>
</dbReference>
<evidence type="ECO:0000259" key="1">
    <source>
        <dbReference type="PROSITE" id="PS51186"/>
    </source>
</evidence>
<accession>A0A6I4NUZ4</accession>
<dbReference type="InterPro" id="IPR016181">
    <property type="entry name" value="Acyl_CoA_acyltransferase"/>
</dbReference>
<dbReference type="AlphaFoldDB" id="A0A6I4NUZ4"/>
<keyword evidence="3" id="KW-1185">Reference proteome</keyword>
<dbReference type="SUPFAM" id="SSF55729">
    <property type="entry name" value="Acyl-CoA N-acyltransferases (Nat)"/>
    <property type="match status" value="1"/>
</dbReference>
<protein>
    <submittedName>
        <fullName evidence="2">GNAT family N-acetyltransferase</fullName>
    </submittedName>
</protein>
<dbReference type="Proteomes" id="UP000438182">
    <property type="component" value="Unassembled WGS sequence"/>
</dbReference>
<proteinExistence type="predicted"/>